<protein>
    <recommendedName>
        <fullName evidence="13">Glycosyl hydrolase family 4 C-terminal domain-containing protein</fullName>
    </recommendedName>
</protein>
<dbReference type="EMBL" id="QZKU01000134">
    <property type="protein sequence ID" value="RJP15571.1"/>
    <property type="molecule type" value="Genomic_DNA"/>
</dbReference>
<keyword evidence="5 12" id="KW-0520">NAD</keyword>
<dbReference type="PANTHER" id="PTHR32092">
    <property type="entry name" value="6-PHOSPHO-BETA-GLUCOSIDASE-RELATED"/>
    <property type="match status" value="1"/>
</dbReference>
<evidence type="ECO:0000313" key="14">
    <source>
        <dbReference type="EMBL" id="RJP15571.1"/>
    </source>
</evidence>
<dbReference type="InterPro" id="IPR053715">
    <property type="entry name" value="GH4_Enzyme_sf"/>
</dbReference>
<proteinExistence type="inferred from homology"/>
<dbReference type="InterPro" id="IPR015955">
    <property type="entry name" value="Lactate_DH/Glyco_Ohase_4_C"/>
</dbReference>
<gene>
    <name evidence="14" type="ORF">C4520_20130</name>
</gene>
<feature type="domain" description="Glycosyl hydrolase family 4 C-terminal" evidence="13">
    <location>
        <begin position="199"/>
        <end position="410"/>
    </location>
</feature>
<keyword evidence="10" id="KW-0408">Iron</keyword>
<comment type="similarity">
    <text evidence="2 12">Belongs to the glycosyl hydrolase 4 family.</text>
</comment>
<dbReference type="SUPFAM" id="SSF56327">
    <property type="entry name" value="LDH C-terminal domain-like"/>
    <property type="match status" value="1"/>
</dbReference>
<evidence type="ECO:0000256" key="7">
    <source>
        <dbReference type="ARBA" id="ARBA00023277"/>
    </source>
</evidence>
<comment type="caution">
    <text evidence="14">The sequence shown here is derived from an EMBL/GenBank/DDBJ whole genome shotgun (WGS) entry which is preliminary data.</text>
</comment>
<dbReference type="PANTHER" id="PTHR32092:SF5">
    <property type="entry name" value="6-PHOSPHO-BETA-GLUCOSIDASE"/>
    <property type="match status" value="1"/>
</dbReference>
<dbReference type="GO" id="GO:0046872">
    <property type="term" value="F:metal ion binding"/>
    <property type="evidence" value="ECO:0007669"/>
    <property type="project" value="UniProtKB-KW"/>
</dbReference>
<evidence type="ECO:0000256" key="8">
    <source>
        <dbReference type="ARBA" id="ARBA00023295"/>
    </source>
</evidence>
<dbReference type="GO" id="GO:0005975">
    <property type="term" value="P:carbohydrate metabolic process"/>
    <property type="evidence" value="ECO:0007669"/>
    <property type="project" value="InterPro"/>
</dbReference>
<comment type="cofactor">
    <cofactor evidence="1">
        <name>Mn(2+)</name>
        <dbReference type="ChEBI" id="CHEBI:29035"/>
    </cofactor>
</comment>
<keyword evidence="4 12" id="KW-0378">Hydrolase</keyword>
<accession>A0A3A4NKN1</accession>
<dbReference type="Gene3D" id="3.90.1820.10">
    <property type="entry name" value="AglA-like glucosidase"/>
    <property type="match status" value="1"/>
</dbReference>
<evidence type="ECO:0000256" key="2">
    <source>
        <dbReference type="ARBA" id="ARBA00010141"/>
    </source>
</evidence>
<feature type="binding site" evidence="9">
    <location>
        <position position="152"/>
    </location>
    <ligand>
        <name>substrate</name>
    </ligand>
</feature>
<sequence>MTLASNKKIVFLGGGSTQFAPLLISDFIKTEDLSGSMIVLVDVNEEKLKLVHQLGRRLIAYAGAELKLEYTTDRASALPGADFVIISVEVNRFPLWKMDQHIPRKFGIEQAQGENGGPGGLFHAMRQIPVVVEICQDVEKLCPEALMINLANPMSRILQAVHDYTSVKFVGSCHEIVDGNAYLSSLLQMPEESLHVVAAGLNHFTWYIEVRNKETGEDLYPMVRELAPRNVHMDRLLVADLFRLTGYLCVTSDSHAGEYLAGGHVWRTAWESEMEPFDFFSAYQMYLKDVDERVAKMVRGSYPAEEFLQIPSGEVVAQIVSAITHDRHERFNALNLPNDGYISNLPPTSIVEVPTSTRGDHLQGEVVGALPPVIAGWCNLHAAIHSLNAKAAMEGDRQAALEAMLLDPVVPDRFTAEKCLDAMLEAHRAYLPRFYS</sequence>
<dbReference type="Pfam" id="PF02056">
    <property type="entry name" value="Glyco_hydro_4"/>
    <property type="match status" value="1"/>
</dbReference>
<keyword evidence="7" id="KW-0119">Carbohydrate metabolism</keyword>
<evidence type="ECO:0000256" key="10">
    <source>
        <dbReference type="PIRSR" id="PIRSR601088-3"/>
    </source>
</evidence>
<dbReference type="Pfam" id="PF11975">
    <property type="entry name" value="Glyco_hydro_4C"/>
    <property type="match status" value="1"/>
</dbReference>
<dbReference type="GO" id="GO:0004553">
    <property type="term" value="F:hydrolase activity, hydrolyzing O-glycosyl compounds"/>
    <property type="evidence" value="ECO:0007669"/>
    <property type="project" value="InterPro"/>
</dbReference>
<keyword evidence="6 10" id="KW-0464">Manganese</keyword>
<keyword evidence="10" id="KW-0533">Nickel</keyword>
<dbReference type="GO" id="GO:0016616">
    <property type="term" value="F:oxidoreductase activity, acting on the CH-OH group of donors, NAD or NADP as acceptor"/>
    <property type="evidence" value="ECO:0007669"/>
    <property type="project" value="InterPro"/>
</dbReference>
<dbReference type="InterPro" id="IPR001088">
    <property type="entry name" value="Glyco_hydro_4"/>
</dbReference>
<organism evidence="14 15">
    <name type="scientific">Abyssobacteria bacterium (strain SURF_5)</name>
    <dbReference type="NCBI Taxonomy" id="2093360"/>
    <lineage>
        <taxon>Bacteria</taxon>
        <taxon>Pseudomonadati</taxon>
        <taxon>Candidatus Hydrogenedentota</taxon>
        <taxon>Candidatus Abyssobacteria</taxon>
    </lineage>
</organism>
<feature type="binding site" evidence="10">
    <location>
        <position position="203"/>
    </location>
    <ligand>
        <name>Mn(2+)</name>
        <dbReference type="ChEBI" id="CHEBI:29035"/>
    </ligand>
</feature>
<dbReference type="SUPFAM" id="SSF51735">
    <property type="entry name" value="NAD(P)-binding Rossmann-fold domains"/>
    <property type="match status" value="1"/>
</dbReference>
<evidence type="ECO:0000256" key="9">
    <source>
        <dbReference type="PIRSR" id="PIRSR601088-2"/>
    </source>
</evidence>
<evidence type="ECO:0000256" key="11">
    <source>
        <dbReference type="PIRSR" id="PIRSR601088-4"/>
    </source>
</evidence>
<keyword evidence="8 12" id="KW-0326">Glycosidase</keyword>
<keyword evidence="3 10" id="KW-0479">Metal-binding</keyword>
<evidence type="ECO:0000313" key="15">
    <source>
        <dbReference type="Proteomes" id="UP000265882"/>
    </source>
</evidence>
<evidence type="ECO:0000256" key="5">
    <source>
        <dbReference type="ARBA" id="ARBA00023027"/>
    </source>
</evidence>
<evidence type="ECO:0000259" key="13">
    <source>
        <dbReference type="Pfam" id="PF11975"/>
    </source>
</evidence>
<evidence type="ECO:0000256" key="1">
    <source>
        <dbReference type="ARBA" id="ARBA00001936"/>
    </source>
</evidence>
<dbReference type="InterPro" id="IPR022616">
    <property type="entry name" value="Glyco_hydro_4_C"/>
</dbReference>
<feature type="binding site" evidence="10">
    <location>
        <position position="173"/>
    </location>
    <ligand>
        <name>Mn(2+)</name>
        <dbReference type="ChEBI" id="CHEBI:29035"/>
    </ligand>
</feature>
<keyword evidence="10" id="KW-0170">Cobalt</keyword>
<dbReference type="AlphaFoldDB" id="A0A3A4NKN1"/>
<evidence type="ECO:0000256" key="3">
    <source>
        <dbReference type="ARBA" id="ARBA00022723"/>
    </source>
</evidence>
<dbReference type="Proteomes" id="UP000265882">
    <property type="component" value="Unassembled WGS sequence"/>
</dbReference>
<dbReference type="InterPro" id="IPR036291">
    <property type="entry name" value="NAD(P)-bd_dom_sf"/>
</dbReference>
<comment type="cofactor">
    <cofactor evidence="12">
        <name>NAD(+)</name>
        <dbReference type="ChEBI" id="CHEBI:57540"/>
    </cofactor>
    <text evidence="12">Binds 1 NAD(+) per subunit.</text>
</comment>
<reference evidence="14 15" key="1">
    <citation type="journal article" date="2017" name="ISME J.">
        <title>Energy and carbon metabolisms in a deep terrestrial subsurface fluid microbial community.</title>
        <authorList>
            <person name="Momper L."/>
            <person name="Jungbluth S.P."/>
            <person name="Lee M.D."/>
            <person name="Amend J.P."/>
        </authorList>
    </citation>
    <scope>NUCLEOTIDE SEQUENCE [LARGE SCALE GENOMIC DNA]</scope>
    <source>
        <strain evidence="14">SURF_5</strain>
    </source>
</reference>
<dbReference type="PRINTS" id="PR00732">
    <property type="entry name" value="GLHYDRLASE4"/>
</dbReference>
<name>A0A3A4NKN1_ABYX5</name>
<evidence type="ECO:0000256" key="12">
    <source>
        <dbReference type="RuleBase" id="RU361152"/>
    </source>
</evidence>
<feature type="site" description="Increases basicity of active site Tyr" evidence="11">
    <location>
        <position position="114"/>
    </location>
</feature>
<evidence type="ECO:0000256" key="4">
    <source>
        <dbReference type="ARBA" id="ARBA00022801"/>
    </source>
</evidence>
<evidence type="ECO:0000256" key="6">
    <source>
        <dbReference type="ARBA" id="ARBA00023211"/>
    </source>
</evidence>